<keyword evidence="5 10" id="KW-0573">Peptidoglycan synthesis</keyword>
<dbReference type="GO" id="GO:0034204">
    <property type="term" value="P:lipid translocation"/>
    <property type="evidence" value="ECO:0007669"/>
    <property type="project" value="TreeGrafter"/>
</dbReference>
<dbReference type="InterPro" id="IPR004268">
    <property type="entry name" value="MurJ"/>
</dbReference>
<dbReference type="GO" id="GO:0071555">
    <property type="term" value="P:cell wall organization"/>
    <property type="evidence" value="ECO:0007669"/>
    <property type="project" value="UniProtKB-UniRule"/>
</dbReference>
<dbReference type="GO" id="GO:0009252">
    <property type="term" value="P:peptidoglycan biosynthetic process"/>
    <property type="evidence" value="ECO:0007669"/>
    <property type="project" value="UniProtKB-UniRule"/>
</dbReference>
<dbReference type="STRING" id="80876.SAMN05421779_104323"/>
<dbReference type="GO" id="GO:0005886">
    <property type="term" value="C:plasma membrane"/>
    <property type="evidence" value="ECO:0007669"/>
    <property type="project" value="UniProtKB-SubCell"/>
</dbReference>
<reference evidence="12 13" key="1">
    <citation type="submission" date="2017-01" db="EMBL/GenBank/DDBJ databases">
        <authorList>
            <person name="Mah S.A."/>
            <person name="Swanson W.J."/>
            <person name="Moy G.W."/>
            <person name="Vacquier V.D."/>
        </authorList>
    </citation>
    <scope>NUCLEOTIDE SEQUENCE [LARGE SCALE GENOMIC DNA]</scope>
    <source>
        <strain evidence="12 13">DSM 11589</strain>
    </source>
</reference>
<dbReference type="PRINTS" id="PR01806">
    <property type="entry name" value="VIRFACTRMVIN"/>
</dbReference>
<dbReference type="InterPro" id="IPR051050">
    <property type="entry name" value="Lipid_II_flippase_MurJ/MviN"/>
</dbReference>
<dbReference type="PANTHER" id="PTHR47019:SF1">
    <property type="entry name" value="LIPID II FLIPPASE MURJ"/>
    <property type="match status" value="1"/>
</dbReference>
<keyword evidence="7 10" id="KW-0472">Membrane</keyword>
<evidence type="ECO:0000256" key="5">
    <source>
        <dbReference type="ARBA" id="ARBA00022984"/>
    </source>
</evidence>
<keyword evidence="10 11" id="KW-0813">Transport</keyword>
<feature type="transmembrane region" description="Helical" evidence="10">
    <location>
        <begin position="188"/>
        <end position="208"/>
    </location>
</feature>
<dbReference type="HAMAP" id="MF_02078">
    <property type="entry name" value="MurJ_MviN"/>
    <property type="match status" value="1"/>
</dbReference>
<dbReference type="GO" id="GO:0008360">
    <property type="term" value="P:regulation of cell shape"/>
    <property type="evidence" value="ECO:0007669"/>
    <property type="project" value="UniProtKB-UniRule"/>
</dbReference>
<evidence type="ECO:0000313" key="13">
    <source>
        <dbReference type="Proteomes" id="UP000185678"/>
    </source>
</evidence>
<proteinExistence type="inferred from homology"/>
<dbReference type="AlphaFoldDB" id="A0A1N7MTA8"/>
<feature type="transmembrane region" description="Helical" evidence="10">
    <location>
        <begin position="165"/>
        <end position="182"/>
    </location>
</feature>
<evidence type="ECO:0000256" key="4">
    <source>
        <dbReference type="ARBA" id="ARBA00022960"/>
    </source>
</evidence>
<keyword evidence="6 10" id="KW-1133">Transmembrane helix</keyword>
<comment type="pathway">
    <text evidence="10">Cell wall biogenesis; peptidoglycan biosynthesis.</text>
</comment>
<keyword evidence="10 11" id="KW-0961">Cell wall biogenesis/degradation</keyword>
<gene>
    <name evidence="10" type="primary">murJ</name>
    <name evidence="12" type="ORF">SAMN05421779_104323</name>
</gene>
<evidence type="ECO:0000256" key="11">
    <source>
        <dbReference type="PIRNR" id="PIRNR002869"/>
    </source>
</evidence>
<feature type="transmembrane region" description="Helical" evidence="10">
    <location>
        <begin position="90"/>
        <end position="114"/>
    </location>
</feature>
<comment type="similarity">
    <text evidence="9 10 11">Belongs to the MurJ/MviN family.</text>
</comment>
<dbReference type="PIRSF" id="PIRSF002869">
    <property type="entry name" value="MviN"/>
    <property type="match status" value="1"/>
</dbReference>
<accession>A0A1N7MTA8</accession>
<feature type="transmembrane region" description="Helical" evidence="10">
    <location>
        <begin position="408"/>
        <end position="428"/>
    </location>
</feature>
<dbReference type="NCBIfam" id="TIGR01695">
    <property type="entry name" value="murJ_mviN"/>
    <property type="match status" value="1"/>
</dbReference>
<feature type="transmembrane region" description="Helical" evidence="10">
    <location>
        <begin position="274"/>
        <end position="292"/>
    </location>
</feature>
<feature type="transmembrane region" description="Helical" evidence="10">
    <location>
        <begin position="349"/>
        <end position="370"/>
    </location>
</feature>
<dbReference type="OrthoDB" id="9816572at2"/>
<feature type="transmembrane region" description="Helical" evidence="10">
    <location>
        <begin position="134"/>
        <end position="153"/>
    </location>
</feature>
<evidence type="ECO:0000313" key="12">
    <source>
        <dbReference type="EMBL" id="SIS89079.1"/>
    </source>
</evidence>
<keyword evidence="3 10" id="KW-0812">Transmembrane</keyword>
<dbReference type="RefSeq" id="WP_076400752.1">
    <property type="nucleotide sequence ID" value="NZ_FTOA01000004.1"/>
</dbReference>
<organism evidence="12 13">
    <name type="scientific">Insolitispirillum peregrinum</name>
    <dbReference type="NCBI Taxonomy" id="80876"/>
    <lineage>
        <taxon>Bacteria</taxon>
        <taxon>Pseudomonadati</taxon>
        <taxon>Pseudomonadota</taxon>
        <taxon>Alphaproteobacteria</taxon>
        <taxon>Rhodospirillales</taxon>
        <taxon>Novispirillaceae</taxon>
        <taxon>Insolitispirillum</taxon>
    </lineage>
</organism>
<evidence type="ECO:0000256" key="2">
    <source>
        <dbReference type="ARBA" id="ARBA00022475"/>
    </source>
</evidence>
<comment type="function">
    <text evidence="8 10 11">Involved in peptidoglycan biosynthesis. Transports lipid-linked peptidoglycan precursors from the inner to the outer leaflet of the cytoplasmic membrane.</text>
</comment>
<evidence type="ECO:0000256" key="3">
    <source>
        <dbReference type="ARBA" id="ARBA00022692"/>
    </source>
</evidence>
<feature type="transmembrane region" description="Helical" evidence="10">
    <location>
        <begin position="382"/>
        <end position="402"/>
    </location>
</feature>
<dbReference type="GO" id="GO:0015648">
    <property type="term" value="F:lipid-linked peptidoglycan transporter activity"/>
    <property type="evidence" value="ECO:0007669"/>
    <property type="project" value="UniProtKB-UniRule"/>
</dbReference>
<dbReference type="PANTHER" id="PTHR47019">
    <property type="entry name" value="LIPID II FLIPPASE MURJ"/>
    <property type="match status" value="1"/>
</dbReference>
<dbReference type="UniPathway" id="UPA00219"/>
<feature type="transmembrane region" description="Helical" evidence="10">
    <location>
        <begin position="26"/>
        <end position="45"/>
    </location>
</feature>
<evidence type="ECO:0000256" key="7">
    <source>
        <dbReference type="ARBA" id="ARBA00023136"/>
    </source>
</evidence>
<evidence type="ECO:0000256" key="1">
    <source>
        <dbReference type="ARBA" id="ARBA00004651"/>
    </source>
</evidence>
<feature type="transmembrane region" description="Helical" evidence="10">
    <location>
        <begin position="448"/>
        <end position="466"/>
    </location>
</feature>
<feature type="transmembrane region" description="Helical" evidence="10">
    <location>
        <begin position="313"/>
        <end position="337"/>
    </location>
</feature>
<keyword evidence="10" id="KW-0997">Cell inner membrane</keyword>
<keyword evidence="2 10" id="KW-1003">Cell membrane</keyword>
<feature type="transmembrane region" description="Helical" evidence="10">
    <location>
        <begin position="478"/>
        <end position="502"/>
    </location>
</feature>
<keyword evidence="4 10" id="KW-0133">Cell shape</keyword>
<sequence>MALMRSIATVGGFTMLSRVTGFFRDIMIANYLGAGLVADCFFVAFKFPNLFRRFFGEGAVAAAYVPLFSATLEKDGAEEARLFSDRAFSVMALALALFCSVLMIAMPWAMYAFAPGFTGAEGKHELAVDLTRITFPYLLLISLCSLISGLLNSLGKFAAAAGTPILLNLILMLTLTALTPFVETPGHALAWGVELAGLAQFVWLMISARRAGMMPRLVRPTLTPRVRLLIKRIIPVAFGAGLYQISLLIDTMLASMVADGAVSWLYYADRVNQLPLGVIGVAIGTALLPLLSRQLAAGHHDDAMISQNRSLEFALLLTVPSMAGFLVLGGPIISVLFERGAFSASDALATAQALMAFSLGLPAYVLVKVLSPGFFAREDTATPVKSASVALLVNIGLNLLLMQVMGHVGIALATAIGACVNSGTLFFILRRRGWFVPDARLKQRTIRLFLATGVMAAAVEAAEWGLQQWPLTHGVMNAGLLSALILLAVLVFSLAAIVLGVVKRADFALFKRLRRRPAKSPEQEPPQESS</sequence>
<dbReference type="Proteomes" id="UP000185678">
    <property type="component" value="Unassembled WGS sequence"/>
</dbReference>
<feature type="transmembrane region" description="Helical" evidence="10">
    <location>
        <begin position="229"/>
        <end position="254"/>
    </location>
</feature>
<comment type="subcellular location">
    <subcellularLocation>
        <location evidence="10">Cell inner membrane</location>
        <topology evidence="10">Multi-pass membrane protein</topology>
    </subcellularLocation>
    <subcellularLocation>
        <location evidence="1">Cell membrane</location>
        <topology evidence="1">Multi-pass membrane protein</topology>
    </subcellularLocation>
</comment>
<name>A0A1N7MTA8_9PROT</name>
<protein>
    <recommendedName>
        <fullName evidence="10">Probable lipid II flippase MurJ</fullName>
    </recommendedName>
</protein>
<evidence type="ECO:0000256" key="6">
    <source>
        <dbReference type="ARBA" id="ARBA00022989"/>
    </source>
</evidence>
<dbReference type="Pfam" id="PF03023">
    <property type="entry name" value="MurJ"/>
    <property type="match status" value="1"/>
</dbReference>
<evidence type="ECO:0000256" key="9">
    <source>
        <dbReference type="ARBA" id="ARBA00061532"/>
    </source>
</evidence>
<evidence type="ECO:0000256" key="10">
    <source>
        <dbReference type="HAMAP-Rule" id="MF_02078"/>
    </source>
</evidence>
<evidence type="ECO:0000256" key="8">
    <source>
        <dbReference type="ARBA" id="ARBA00060041"/>
    </source>
</evidence>
<dbReference type="CDD" id="cd13123">
    <property type="entry name" value="MATE_MurJ_like"/>
    <property type="match status" value="1"/>
</dbReference>
<dbReference type="EMBL" id="FTOA01000004">
    <property type="protein sequence ID" value="SIS89079.1"/>
    <property type="molecule type" value="Genomic_DNA"/>
</dbReference>
<keyword evidence="13" id="KW-1185">Reference proteome</keyword>